<dbReference type="EMBL" id="KZ819321">
    <property type="protein sequence ID" value="PWN23687.1"/>
    <property type="molecule type" value="Genomic_DNA"/>
</dbReference>
<organism evidence="2 3">
    <name type="scientific">Pseudomicrostroma glucosiphilum</name>
    <dbReference type="NCBI Taxonomy" id="1684307"/>
    <lineage>
        <taxon>Eukaryota</taxon>
        <taxon>Fungi</taxon>
        <taxon>Dikarya</taxon>
        <taxon>Basidiomycota</taxon>
        <taxon>Ustilaginomycotina</taxon>
        <taxon>Exobasidiomycetes</taxon>
        <taxon>Microstromatales</taxon>
        <taxon>Microstromatales incertae sedis</taxon>
        <taxon>Pseudomicrostroma</taxon>
    </lineage>
</organism>
<feature type="non-terminal residue" evidence="2">
    <location>
        <position position="1"/>
    </location>
</feature>
<proteinExistence type="predicted"/>
<accession>A0A316UEH7</accession>
<sequence>IPTNISDTCTTFFNTLNSDASIKSCTTPLLSATQYYTGSNATSSTEAKTALQDSLSELCASDAGCDTDLVRQYLSSFWTSCMTEIQNENKEVQDVYDVLYLLVPFREAICSEDDSGNYCLLETANSTTSSTTSKRDLPALKLGLPGNVLKRMRDHASMLPNAKRHEAAETAEVAEPLEARQSSDNATDAASTVDSLNGTNIAFLFLQPDSDKSVLCGTCAQSILASYIKFETALPYAIGLSNSHIFSGQSALYKAGQATCGDTWATKVNEIAGTTDFAKVAGAA</sequence>
<gene>
    <name evidence="2" type="ORF">BCV69DRAFT_238709</name>
</gene>
<dbReference type="Pfam" id="PF24855">
    <property type="entry name" value="DUF7729"/>
    <property type="match status" value="1"/>
</dbReference>
<feature type="non-terminal residue" evidence="2">
    <location>
        <position position="284"/>
    </location>
</feature>
<dbReference type="OrthoDB" id="5588482at2759"/>
<reference evidence="2 3" key="1">
    <citation type="journal article" date="2018" name="Mol. Biol. Evol.">
        <title>Broad Genomic Sampling Reveals a Smut Pathogenic Ancestry of the Fungal Clade Ustilaginomycotina.</title>
        <authorList>
            <person name="Kijpornyongpan T."/>
            <person name="Mondo S.J."/>
            <person name="Barry K."/>
            <person name="Sandor L."/>
            <person name="Lee J."/>
            <person name="Lipzen A."/>
            <person name="Pangilinan J."/>
            <person name="LaButti K."/>
            <person name="Hainaut M."/>
            <person name="Henrissat B."/>
            <person name="Grigoriev I.V."/>
            <person name="Spatafora J.W."/>
            <person name="Aime M.C."/>
        </authorList>
    </citation>
    <scope>NUCLEOTIDE SEQUENCE [LARGE SCALE GENOMIC DNA]</scope>
    <source>
        <strain evidence="2 3">MCA 4718</strain>
    </source>
</reference>
<protein>
    <recommendedName>
        <fullName evidence="1">DUF7729 domain-containing protein</fullName>
    </recommendedName>
</protein>
<feature type="domain" description="DUF7729" evidence="1">
    <location>
        <begin position="4"/>
        <end position="132"/>
    </location>
</feature>
<dbReference type="InterPro" id="IPR056146">
    <property type="entry name" value="DUF7729"/>
</dbReference>
<dbReference type="Proteomes" id="UP000245942">
    <property type="component" value="Unassembled WGS sequence"/>
</dbReference>
<evidence type="ECO:0000313" key="3">
    <source>
        <dbReference type="Proteomes" id="UP000245942"/>
    </source>
</evidence>
<dbReference type="GeneID" id="37011701"/>
<dbReference type="RefSeq" id="XP_025350847.1">
    <property type="nucleotide sequence ID" value="XM_025489967.1"/>
</dbReference>
<keyword evidence="3" id="KW-1185">Reference proteome</keyword>
<evidence type="ECO:0000313" key="2">
    <source>
        <dbReference type="EMBL" id="PWN23687.1"/>
    </source>
</evidence>
<name>A0A316UEH7_9BASI</name>
<evidence type="ECO:0000259" key="1">
    <source>
        <dbReference type="Pfam" id="PF24855"/>
    </source>
</evidence>
<dbReference type="AlphaFoldDB" id="A0A316UEH7"/>
<dbReference type="STRING" id="1684307.A0A316UEH7"/>